<keyword evidence="2" id="KW-1185">Reference proteome</keyword>
<gene>
    <name evidence="1" type="ORF">Z169_05945</name>
</gene>
<evidence type="ECO:0000313" key="1">
    <source>
        <dbReference type="EMBL" id="KFP16556.1"/>
    </source>
</evidence>
<organism evidence="1 2">
    <name type="scientific">Egretta garzetta</name>
    <name type="common">Little egret</name>
    <dbReference type="NCBI Taxonomy" id="188379"/>
    <lineage>
        <taxon>Eukaryota</taxon>
        <taxon>Metazoa</taxon>
        <taxon>Chordata</taxon>
        <taxon>Craniata</taxon>
        <taxon>Vertebrata</taxon>
        <taxon>Euteleostomi</taxon>
        <taxon>Archelosauria</taxon>
        <taxon>Archosauria</taxon>
        <taxon>Dinosauria</taxon>
        <taxon>Saurischia</taxon>
        <taxon>Theropoda</taxon>
        <taxon>Coelurosauria</taxon>
        <taxon>Aves</taxon>
        <taxon>Neognathae</taxon>
        <taxon>Neoaves</taxon>
        <taxon>Aequornithes</taxon>
        <taxon>Pelecaniformes</taxon>
        <taxon>Ardeidae</taxon>
        <taxon>Egretta</taxon>
    </lineage>
</organism>
<name>A0A091JYG8_EGRGA</name>
<dbReference type="AlphaFoldDB" id="A0A091JYG8"/>
<protein>
    <submittedName>
        <fullName evidence="1">Uncharacterized protein</fullName>
    </submittedName>
</protein>
<dbReference type="Proteomes" id="UP000053119">
    <property type="component" value="Unassembled WGS sequence"/>
</dbReference>
<evidence type="ECO:0000313" key="2">
    <source>
        <dbReference type="Proteomes" id="UP000053119"/>
    </source>
</evidence>
<sequence length="85" mass="9271">PRGVPLSSQRLSGPSECKQRHLGRAPALGWALWGRRCVGKDCIDTLAGFAAFFFTGDGAVLHRWWSSTHACFASFGHWKGTCVPP</sequence>
<feature type="non-terminal residue" evidence="1">
    <location>
        <position position="85"/>
    </location>
</feature>
<accession>A0A091JYG8</accession>
<proteinExistence type="predicted"/>
<reference evidence="1 2" key="1">
    <citation type="submission" date="2014-04" db="EMBL/GenBank/DDBJ databases">
        <title>Genome evolution of avian class.</title>
        <authorList>
            <person name="Zhang G."/>
            <person name="Li C."/>
        </authorList>
    </citation>
    <scope>NUCLEOTIDE SEQUENCE [LARGE SCALE GENOMIC DNA]</scope>
    <source>
        <strain evidence="1">BGI_Z169</strain>
    </source>
</reference>
<dbReference type="EMBL" id="KK501611">
    <property type="protein sequence ID" value="KFP16556.1"/>
    <property type="molecule type" value="Genomic_DNA"/>
</dbReference>
<feature type="non-terminal residue" evidence="1">
    <location>
        <position position="1"/>
    </location>
</feature>